<accession>A0A7J7BYZ3</accession>
<dbReference type="InterPro" id="IPR034087">
    <property type="entry name" value="C/VIF1"/>
</dbReference>
<dbReference type="SMART" id="SM00856">
    <property type="entry name" value="PMEI"/>
    <property type="match status" value="1"/>
</dbReference>
<protein>
    <submittedName>
        <fullName evidence="6">Cell wall / vacuolar inhibitor of fructosidase 1-like</fullName>
    </submittedName>
</protein>
<sequence length="185" mass="20389">MKKTTLTVMSVLFTSLILFTFPAHSSSSIPSIIDSGNIVEQTCRQTPYYDLCVSTLRSNPRSHNANIEELAQIMVDELDSTATNTLRHIRQLLQSGMDQSTQEALRSCAERYRVIVRGDVPEAIEAISKGDYKYAEQGTFDAATEARSCERGFSRGRSPLSNQNRQVHDTSLVAAAIVKAMARGG</sequence>
<dbReference type="InterPro" id="IPR006501">
    <property type="entry name" value="Pectinesterase_inhib_dom"/>
</dbReference>
<evidence type="ECO:0000256" key="1">
    <source>
        <dbReference type="ARBA" id="ARBA00022729"/>
    </source>
</evidence>
<dbReference type="Proteomes" id="UP000593562">
    <property type="component" value="Unassembled WGS sequence"/>
</dbReference>
<dbReference type="InterPro" id="IPR035513">
    <property type="entry name" value="Invertase/methylesterase_inhib"/>
</dbReference>
<feature type="domain" description="Pectinesterase inhibitor" evidence="5">
    <location>
        <begin position="34"/>
        <end position="177"/>
    </location>
</feature>
<dbReference type="Pfam" id="PF04043">
    <property type="entry name" value="PMEI"/>
    <property type="match status" value="1"/>
</dbReference>
<dbReference type="FunFam" id="1.20.140.40:FF:000009">
    <property type="entry name" value="Invertase/pectin methylesterase inhibitor family protein"/>
    <property type="match status" value="1"/>
</dbReference>
<dbReference type="EMBL" id="JAAARO010000022">
    <property type="protein sequence ID" value="KAF5727081.1"/>
    <property type="molecule type" value="Genomic_DNA"/>
</dbReference>
<dbReference type="GO" id="GO:0004857">
    <property type="term" value="F:enzyme inhibitor activity"/>
    <property type="evidence" value="ECO:0007669"/>
    <property type="project" value="InterPro"/>
</dbReference>
<keyword evidence="2" id="KW-1015">Disulfide bond</keyword>
<dbReference type="Gene3D" id="1.20.140.40">
    <property type="entry name" value="Invertase/pectin methylesterase inhibitor family protein"/>
    <property type="match status" value="1"/>
</dbReference>
<gene>
    <name evidence="6" type="ORF">HS088_TW22G00768</name>
</gene>
<comment type="caution">
    <text evidence="6">The sequence shown here is derived from an EMBL/GenBank/DDBJ whole genome shotgun (WGS) entry which is preliminary data.</text>
</comment>
<reference evidence="6 7" key="1">
    <citation type="journal article" date="2020" name="Nat. Commun.">
        <title>Genome of Tripterygium wilfordii and identification of cytochrome P450 involved in triptolide biosynthesis.</title>
        <authorList>
            <person name="Tu L."/>
            <person name="Su P."/>
            <person name="Zhang Z."/>
            <person name="Gao L."/>
            <person name="Wang J."/>
            <person name="Hu T."/>
            <person name="Zhou J."/>
            <person name="Zhang Y."/>
            <person name="Zhao Y."/>
            <person name="Liu Y."/>
            <person name="Song Y."/>
            <person name="Tong Y."/>
            <person name="Lu Y."/>
            <person name="Yang J."/>
            <person name="Xu C."/>
            <person name="Jia M."/>
            <person name="Peters R.J."/>
            <person name="Huang L."/>
            <person name="Gao W."/>
        </authorList>
    </citation>
    <scope>NUCLEOTIDE SEQUENCE [LARGE SCALE GENOMIC DNA]</scope>
    <source>
        <strain evidence="7">cv. XIE 37</strain>
        <tissue evidence="6">Leaf</tissue>
    </source>
</reference>
<evidence type="ECO:0000256" key="3">
    <source>
        <dbReference type="ARBA" id="ARBA00038471"/>
    </source>
</evidence>
<organism evidence="6 7">
    <name type="scientific">Tripterygium wilfordii</name>
    <name type="common">Thunder God vine</name>
    <dbReference type="NCBI Taxonomy" id="458696"/>
    <lineage>
        <taxon>Eukaryota</taxon>
        <taxon>Viridiplantae</taxon>
        <taxon>Streptophyta</taxon>
        <taxon>Embryophyta</taxon>
        <taxon>Tracheophyta</taxon>
        <taxon>Spermatophyta</taxon>
        <taxon>Magnoliopsida</taxon>
        <taxon>eudicotyledons</taxon>
        <taxon>Gunneridae</taxon>
        <taxon>Pentapetalae</taxon>
        <taxon>rosids</taxon>
        <taxon>fabids</taxon>
        <taxon>Celastrales</taxon>
        <taxon>Celastraceae</taxon>
        <taxon>Tripterygium</taxon>
    </lineage>
</organism>
<dbReference type="PANTHER" id="PTHR36710">
    <property type="entry name" value="PECTINESTERASE INHIBITOR-LIKE"/>
    <property type="match status" value="1"/>
</dbReference>
<evidence type="ECO:0000256" key="2">
    <source>
        <dbReference type="ARBA" id="ARBA00023157"/>
    </source>
</evidence>
<keyword evidence="7" id="KW-1185">Reference proteome</keyword>
<dbReference type="InParanoid" id="A0A7J7BYZ3"/>
<evidence type="ECO:0000313" key="6">
    <source>
        <dbReference type="EMBL" id="KAF5727081.1"/>
    </source>
</evidence>
<feature type="chain" id="PRO_5029660948" evidence="4">
    <location>
        <begin position="28"/>
        <end position="185"/>
    </location>
</feature>
<dbReference type="InterPro" id="IPR052421">
    <property type="entry name" value="PCW_Enzyme_Inhibitor"/>
</dbReference>
<comment type="similarity">
    <text evidence="3">Belongs to the PMEI family.</text>
</comment>
<keyword evidence="1 4" id="KW-0732">Signal</keyword>
<dbReference type="AlphaFoldDB" id="A0A7J7BYZ3"/>
<dbReference type="CDD" id="cd15796">
    <property type="entry name" value="CIF_like"/>
    <property type="match status" value="1"/>
</dbReference>
<name>A0A7J7BYZ3_TRIWF</name>
<proteinExistence type="inferred from homology"/>
<dbReference type="OrthoDB" id="1918674at2759"/>
<evidence type="ECO:0000259" key="5">
    <source>
        <dbReference type="SMART" id="SM00856"/>
    </source>
</evidence>
<dbReference type="PANTHER" id="PTHR36710:SF13">
    <property type="entry name" value="PUTATIVE-RELATED"/>
    <property type="match status" value="1"/>
</dbReference>
<dbReference type="SUPFAM" id="SSF101148">
    <property type="entry name" value="Plant invertase/pectin methylesterase inhibitor"/>
    <property type="match status" value="1"/>
</dbReference>
<evidence type="ECO:0000256" key="4">
    <source>
        <dbReference type="SAM" id="SignalP"/>
    </source>
</evidence>
<dbReference type="NCBIfam" id="TIGR01614">
    <property type="entry name" value="PME_inhib"/>
    <property type="match status" value="1"/>
</dbReference>
<evidence type="ECO:0000313" key="7">
    <source>
        <dbReference type="Proteomes" id="UP000593562"/>
    </source>
</evidence>
<feature type="signal peptide" evidence="4">
    <location>
        <begin position="1"/>
        <end position="27"/>
    </location>
</feature>